<dbReference type="PANTHER" id="PTHR22933:SF42">
    <property type="entry name" value="FI18455P1-RELATED"/>
    <property type="match status" value="1"/>
</dbReference>
<dbReference type="InterPro" id="IPR052976">
    <property type="entry name" value="Scoloptoxin-like"/>
</dbReference>
<organism evidence="3 4">
    <name type="scientific">Leptotrombidium deliense</name>
    <dbReference type="NCBI Taxonomy" id="299467"/>
    <lineage>
        <taxon>Eukaryota</taxon>
        <taxon>Metazoa</taxon>
        <taxon>Ecdysozoa</taxon>
        <taxon>Arthropoda</taxon>
        <taxon>Chelicerata</taxon>
        <taxon>Arachnida</taxon>
        <taxon>Acari</taxon>
        <taxon>Acariformes</taxon>
        <taxon>Trombidiformes</taxon>
        <taxon>Prostigmata</taxon>
        <taxon>Anystina</taxon>
        <taxon>Parasitengona</taxon>
        <taxon>Trombiculoidea</taxon>
        <taxon>Trombiculidae</taxon>
        <taxon>Leptotrombidium</taxon>
    </lineage>
</organism>
<dbReference type="Proteomes" id="UP000288716">
    <property type="component" value="Unassembled WGS sequence"/>
</dbReference>
<dbReference type="SMART" id="SM00494">
    <property type="entry name" value="ChtBD2"/>
    <property type="match status" value="1"/>
</dbReference>
<proteinExistence type="predicted"/>
<dbReference type="Gene3D" id="2.170.140.10">
    <property type="entry name" value="Chitin binding domain"/>
    <property type="match status" value="1"/>
</dbReference>
<accession>A0A443SUV6</accession>
<evidence type="ECO:0000256" key="1">
    <source>
        <dbReference type="SAM" id="MobiDB-lite"/>
    </source>
</evidence>
<gene>
    <name evidence="3" type="ORF">B4U80_02472</name>
</gene>
<evidence type="ECO:0000259" key="2">
    <source>
        <dbReference type="PROSITE" id="PS50940"/>
    </source>
</evidence>
<feature type="domain" description="Chitin-binding type-2" evidence="2">
    <location>
        <begin position="97"/>
        <end position="155"/>
    </location>
</feature>
<protein>
    <recommendedName>
        <fullName evidence="2">Chitin-binding type-2 domain-containing protein</fullName>
    </recommendedName>
</protein>
<dbReference type="STRING" id="299467.A0A443SUV6"/>
<dbReference type="AlphaFoldDB" id="A0A443SUV6"/>
<reference evidence="3 4" key="1">
    <citation type="journal article" date="2018" name="Gigascience">
        <title>Genomes of trombidid mites reveal novel predicted allergens and laterally-transferred genes associated with secondary metabolism.</title>
        <authorList>
            <person name="Dong X."/>
            <person name="Chaisiri K."/>
            <person name="Xia D."/>
            <person name="Armstrong S.D."/>
            <person name="Fang Y."/>
            <person name="Donnelly M.J."/>
            <person name="Kadowaki T."/>
            <person name="McGarry J.W."/>
            <person name="Darby A.C."/>
            <person name="Makepeace B.L."/>
        </authorList>
    </citation>
    <scope>NUCLEOTIDE SEQUENCE [LARGE SCALE GENOMIC DNA]</scope>
    <source>
        <strain evidence="3">UoL-UT</strain>
    </source>
</reference>
<dbReference type="InterPro" id="IPR002557">
    <property type="entry name" value="Chitin-bd_dom"/>
</dbReference>
<feature type="compositionally biased region" description="Polar residues" evidence="1">
    <location>
        <begin position="61"/>
        <end position="75"/>
    </location>
</feature>
<dbReference type="InterPro" id="IPR036508">
    <property type="entry name" value="Chitin-bd_dom_sf"/>
</dbReference>
<evidence type="ECO:0000313" key="3">
    <source>
        <dbReference type="EMBL" id="RWS31292.1"/>
    </source>
</evidence>
<dbReference type="GO" id="GO:0008061">
    <property type="term" value="F:chitin binding"/>
    <property type="evidence" value="ECO:0007669"/>
    <property type="project" value="InterPro"/>
</dbReference>
<feature type="compositionally biased region" description="Polar residues" evidence="1">
    <location>
        <begin position="42"/>
        <end position="52"/>
    </location>
</feature>
<dbReference type="SUPFAM" id="SSF57625">
    <property type="entry name" value="Invertebrate chitin-binding proteins"/>
    <property type="match status" value="1"/>
</dbReference>
<comment type="caution">
    <text evidence="3">The sequence shown here is derived from an EMBL/GenBank/DDBJ whole genome shotgun (WGS) entry which is preliminary data.</text>
</comment>
<dbReference type="EMBL" id="NCKV01000213">
    <property type="protein sequence ID" value="RWS31292.1"/>
    <property type="molecule type" value="Genomic_DNA"/>
</dbReference>
<dbReference type="VEuPathDB" id="VectorBase:LDEU000748"/>
<dbReference type="Pfam" id="PF01607">
    <property type="entry name" value="CBM_14"/>
    <property type="match status" value="1"/>
</dbReference>
<evidence type="ECO:0000313" key="4">
    <source>
        <dbReference type="Proteomes" id="UP000288716"/>
    </source>
</evidence>
<dbReference type="PROSITE" id="PS50940">
    <property type="entry name" value="CHIT_BIND_II"/>
    <property type="match status" value="1"/>
</dbReference>
<dbReference type="GO" id="GO:0005576">
    <property type="term" value="C:extracellular region"/>
    <property type="evidence" value="ECO:0007669"/>
    <property type="project" value="InterPro"/>
</dbReference>
<feature type="region of interest" description="Disordered" evidence="1">
    <location>
        <begin position="35"/>
        <end position="87"/>
    </location>
</feature>
<dbReference type="OrthoDB" id="6505560at2759"/>
<dbReference type="PANTHER" id="PTHR22933">
    <property type="entry name" value="FI18007P1-RELATED"/>
    <property type="match status" value="1"/>
</dbReference>
<keyword evidence="4" id="KW-1185">Reference proteome</keyword>
<sequence length="182" mass="20565">MVLKNEREILFTINFEIGASAKNDLLYRSKKTQELNNESDDLNTSGTINRGTFSKRKGLSSPKSLNSITQSPKQRVTSRKGTPGQDYPIYHSIPKTSFDCARQPKSGIYVDFETQCQVWHMCQGTRIHSFLCPNGTIFSEKSGVCDWWYNVECQKSSDSISLKLSVEESKPKSSKLRNAIRG</sequence>
<name>A0A443SUV6_9ACAR</name>